<evidence type="ECO:0000256" key="10">
    <source>
        <dbReference type="RuleBase" id="RU004279"/>
    </source>
</evidence>
<feature type="binding site" evidence="9">
    <location>
        <position position="1223"/>
    </location>
    <ligand>
        <name>Zn(2+)</name>
        <dbReference type="ChEBI" id="CHEBI:29105"/>
        <label>2</label>
    </ligand>
</feature>
<dbReference type="RefSeq" id="WP_064014057.1">
    <property type="nucleotide sequence ID" value="NZ_CP011387.1"/>
</dbReference>
<dbReference type="Gene3D" id="1.10.40.90">
    <property type="match status" value="1"/>
</dbReference>
<proteinExistence type="inferred from homology"/>
<feature type="region of interest" description="Disordered" evidence="11">
    <location>
        <begin position="1516"/>
        <end position="1548"/>
    </location>
</feature>
<dbReference type="PANTHER" id="PTHR19376">
    <property type="entry name" value="DNA-DIRECTED RNA POLYMERASE"/>
    <property type="match status" value="1"/>
</dbReference>
<dbReference type="Pfam" id="PF00623">
    <property type="entry name" value="RNA_pol_Rpb1_2"/>
    <property type="match status" value="1"/>
</dbReference>
<dbReference type="Gene3D" id="4.10.860.120">
    <property type="entry name" value="RNA polymerase II, clamp domain"/>
    <property type="match status" value="1"/>
</dbReference>
<comment type="cofactor">
    <cofactor evidence="9">
        <name>Zn(2+)</name>
        <dbReference type="ChEBI" id="CHEBI:29105"/>
    </cofactor>
    <text evidence="9">Binds 2 Zn(2+) ions per subunit.</text>
</comment>
<comment type="cofactor">
    <cofactor evidence="9">
        <name>Mg(2+)</name>
        <dbReference type="ChEBI" id="CHEBI:18420"/>
    </cofactor>
    <text evidence="9">Binds 1 Mg(2+) ion per subunit.</text>
</comment>
<accession>A0A172T7S6</accession>
<dbReference type="EC" id="2.7.7.6" evidence="9"/>
<dbReference type="Gene3D" id="1.10.1790.20">
    <property type="match status" value="1"/>
</dbReference>
<evidence type="ECO:0000256" key="4">
    <source>
        <dbReference type="ARBA" id="ARBA00022723"/>
    </source>
</evidence>
<dbReference type="PANTHER" id="PTHR19376:SF54">
    <property type="entry name" value="DNA-DIRECTED RNA POLYMERASE SUBUNIT BETA"/>
    <property type="match status" value="1"/>
</dbReference>
<feature type="binding site" evidence="9">
    <location>
        <position position="762"/>
    </location>
    <ligand>
        <name>Mg(2+)</name>
        <dbReference type="ChEBI" id="CHEBI:18420"/>
    </ligand>
</feature>
<evidence type="ECO:0000313" key="14">
    <source>
        <dbReference type="Proteomes" id="UP000077363"/>
    </source>
</evidence>
<evidence type="ECO:0000256" key="3">
    <source>
        <dbReference type="ARBA" id="ARBA00022695"/>
    </source>
</evidence>
<keyword evidence="5 9" id="KW-0862">Zinc</keyword>
<dbReference type="GO" id="GO:0000287">
    <property type="term" value="F:magnesium ion binding"/>
    <property type="evidence" value="ECO:0007669"/>
    <property type="project" value="UniProtKB-UniRule"/>
</dbReference>
<protein>
    <recommendedName>
        <fullName evidence="9">DNA-directed RNA polymerase subunit beta'</fullName>
        <shortName evidence="9">RNAP subunit beta'</shortName>
        <ecNumber evidence="9">2.7.7.6</ecNumber>
    </recommendedName>
    <alternativeName>
        <fullName evidence="9">RNA polymerase subunit beta'</fullName>
    </alternativeName>
    <alternativeName>
        <fullName evidence="9">Transcriptase subunit beta'</fullName>
    </alternativeName>
</protein>
<feature type="binding site" evidence="9">
    <location>
        <position position="1220"/>
    </location>
    <ligand>
        <name>Zn(2+)</name>
        <dbReference type="ChEBI" id="CHEBI:29105"/>
        <label>2</label>
    </ligand>
</feature>
<dbReference type="STRING" id="1182568.SU48_03560"/>
<dbReference type="OrthoDB" id="9815296at2"/>
<dbReference type="InterPro" id="IPR044893">
    <property type="entry name" value="RNA_pol_Rpb1_clamp_domain"/>
</dbReference>
<dbReference type="NCBIfam" id="TIGR02386">
    <property type="entry name" value="rpoC_TIGR"/>
    <property type="match status" value="1"/>
</dbReference>
<keyword evidence="14" id="KW-1185">Reference proteome</keyword>
<evidence type="ECO:0000256" key="1">
    <source>
        <dbReference type="ARBA" id="ARBA00022478"/>
    </source>
</evidence>
<keyword evidence="6 9" id="KW-0460">Magnesium</keyword>
<dbReference type="InterPro" id="IPR000722">
    <property type="entry name" value="RNA_pol_asu"/>
</dbReference>
<keyword evidence="2 9" id="KW-0808">Transferase</keyword>
<dbReference type="EMBL" id="CP011387">
    <property type="protein sequence ID" value="ANE43002.1"/>
    <property type="molecule type" value="Genomic_DNA"/>
</dbReference>
<comment type="similarity">
    <text evidence="9 10">Belongs to the RNA polymerase beta' chain family.</text>
</comment>
<dbReference type="SMART" id="SM00663">
    <property type="entry name" value="RPOLA_N"/>
    <property type="match status" value="1"/>
</dbReference>
<dbReference type="InterPro" id="IPR038120">
    <property type="entry name" value="Rpb1_funnel_sf"/>
</dbReference>
<dbReference type="Proteomes" id="UP000077363">
    <property type="component" value="Chromosome"/>
</dbReference>
<keyword evidence="1 9" id="KW-0240">DNA-directed RNA polymerase</keyword>
<feature type="binding site" evidence="9">
    <location>
        <position position="57"/>
    </location>
    <ligand>
        <name>Zn(2+)</name>
        <dbReference type="ChEBI" id="CHEBI:29105"/>
        <label>1</label>
    </ligand>
</feature>
<feature type="domain" description="RNA polymerase N-terminal" evidence="12">
    <location>
        <begin position="529"/>
        <end position="812"/>
    </location>
</feature>
<organism evidence="13 14">
    <name type="scientific">Deinococcus puniceus</name>
    <dbReference type="NCBI Taxonomy" id="1182568"/>
    <lineage>
        <taxon>Bacteria</taxon>
        <taxon>Thermotogati</taxon>
        <taxon>Deinococcota</taxon>
        <taxon>Deinococci</taxon>
        <taxon>Deinococcales</taxon>
        <taxon>Deinococcaceae</taxon>
        <taxon>Deinococcus</taxon>
    </lineage>
</organism>
<dbReference type="Pfam" id="PF04983">
    <property type="entry name" value="RNA_pol_Rpb1_3"/>
    <property type="match status" value="1"/>
</dbReference>
<feature type="binding site" evidence="9">
    <location>
        <position position="758"/>
    </location>
    <ligand>
        <name>Mg(2+)</name>
        <dbReference type="ChEBI" id="CHEBI:18420"/>
    </ligand>
</feature>
<evidence type="ECO:0000256" key="6">
    <source>
        <dbReference type="ARBA" id="ARBA00022842"/>
    </source>
</evidence>
<feature type="binding site" evidence="9">
    <location>
        <position position="760"/>
    </location>
    <ligand>
        <name>Mg(2+)</name>
        <dbReference type="ChEBI" id="CHEBI:18420"/>
    </ligand>
</feature>
<evidence type="ECO:0000259" key="12">
    <source>
        <dbReference type="SMART" id="SM00663"/>
    </source>
</evidence>
<dbReference type="InterPro" id="IPR007083">
    <property type="entry name" value="RNA_pol_Rpb1_4"/>
</dbReference>
<dbReference type="CDD" id="cd01609">
    <property type="entry name" value="RNAP_beta'_N"/>
    <property type="match status" value="1"/>
</dbReference>
<comment type="subunit">
    <text evidence="9">The RNAP catalytic core consists of 2 alpha, 1 beta, 1 beta' and 1 omega subunit. When a sigma factor is associated with the core the holoenzyme is formed, which can initiate transcription.</text>
</comment>
<dbReference type="InterPro" id="IPR007081">
    <property type="entry name" value="RNA_pol_Rpb1_5"/>
</dbReference>
<dbReference type="Pfam" id="PF04998">
    <property type="entry name" value="RNA_pol_Rpb1_5"/>
    <property type="match status" value="1"/>
</dbReference>
<evidence type="ECO:0000256" key="8">
    <source>
        <dbReference type="ARBA" id="ARBA00048552"/>
    </source>
</evidence>
<evidence type="ECO:0000256" key="9">
    <source>
        <dbReference type="HAMAP-Rule" id="MF_01322"/>
    </source>
</evidence>
<dbReference type="GO" id="GO:0006351">
    <property type="term" value="P:DNA-templated transcription"/>
    <property type="evidence" value="ECO:0007669"/>
    <property type="project" value="UniProtKB-UniRule"/>
</dbReference>
<dbReference type="Gene3D" id="3.90.105.10">
    <property type="entry name" value="Molybdopterin biosynthesis moea protein, domain 2"/>
    <property type="match status" value="1"/>
</dbReference>
<dbReference type="Gene3D" id="2.40.40.20">
    <property type="match status" value="1"/>
</dbReference>
<dbReference type="GO" id="GO:0000428">
    <property type="term" value="C:DNA-directed RNA polymerase complex"/>
    <property type="evidence" value="ECO:0007669"/>
    <property type="project" value="UniProtKB-KW"/>
</dbReference>
<feature type="binding site" evidence="9">
    <location>
        <position position="59"/>
    </location>
    <ligand>
        <name>Zn(2+)</name>
        <dbReference type="ChEBI" id="CHEBI:29105"/>
        <label>1</label>
    </ligand>
</feature>
<feature type="binding site" evidence="9">
    <location>
        <position position="75"/>
    </location>
    <ligand>
        <name>Zn(2+)</name>
        <dbReference type="ChEBI" id="CHEBI:29105"/>
        <label>1</label>
    </ligand>
</feature>
<dbReference type="InterPro" id="IPR006592">
    <property type="entry name" value="RNA_pol_N"/>
</dbReference>
<keyword evidence="3 9" id="KW-0548">Nucleotidyltransferase</keyword>
<evidence type="ECO:0000256" key="5">
    <source>
        <dbReference type="ARBA" id="ARBA00022833"/>
    </source>
</evidence>
<dbReference type="Pfam" id="PF05000">
    <property type="entry name" value="RNA_pol_Rpb1_4"/>
    <property type="match status" value="1"/>
</dbReference>
<dbReference type="Pfam" id="PF04997">
    <property type="entry name" value="RNA_pol_Rpb1_1"/>
    <property type="match status" value="2"/>
</dbReference>
<dbReference type="GO" id="GO:0008270">
    <property type="term" value="F:zinc ion binding"/>
    <property type="evidence" value="ECO:0007669"/>
    <property type="project" value="UniProtKB-UniRule"/>
</dbReference>
<dbReference type="CDD" id="cd02655">
    <property type="entry name" value="RNAP_beta'_C"/>
    <property type="match status" value="1"/>
</dbReference>
<evidence type="ECO:0000256" key="2">
    <source>
        <dbReference type="ARBA" id="ARBA00022679"/>
    </source>
</evidence>
<dbReference type="InterPro" id="IPR045867">
    <property type="entry name" value="DNA-dir_RpoC_beta_prime"/>
</dbReference>
<dbReference type="InterPro" id="IPR012754">
    <property type="entry name" value="DNA-dir_RpoC_beta_prime_bact"/>
</dbReference>
<feature type="binding site" evidence="9">
    <location>
        <position position="1213"/>
    </location>
    <ligand>
        <name>Zn(2+)</name>
        <dbReference type="ChEBI" id="CHEBI:29105"/>
        <label>2</label>
    </ligand>
</feature>
<dbReference type="Gene3D" id="2.40.50.100">
    <property type="match status" value="4"/>
</dbReference>
<feature type="binding site" evidence="9">
    <location>
        <position position="72"/>
    </location>
    <ligand>
        <name>Zn(2+)</name>
        <dbReference type="ChEBI" id="CHEBI:29105"/>
        <label>1</label>
    </ligand>
</feature>
<sequence length="1548" mass="171212">MKDFSKVRIAIASPAKIREWSFGEVEKPETINYRTLKPEREGLFDERIFGPIKDYECACGKYKRQRYEGKVCERCGVEVTSSKVRRYRMGHIDLATPAAHIWYVKDTPSKIGTLLDLSAGQLEKVLYFSSFLVTQPLNAQKDGRPLKRGELLTDDEYRELRFGRQETYAIPGGQEAVIRDGEYVTRGQILGGNVVAKMDGLAQYRFPRRAEIAYSEEVEASLPLPADVLVEQDAFRAGEILAELEADITITAPVDGTAFLHDLGEDSVMVDIRASVDAPEPSEDEEEEVAAAPLGEVLARVYLPHGMNVQVAQGEIVEAGATLADASAGSRLRVSRDSRLSAVTFPKKKGDVTVTAHWMRRAEYPINPTMHVLVGDGSEVKKGQKVVGAIDKEEEIIAEAAGVITLHAPASVIVSKAKVYPYNDEPLVVIGDRVEPGDELADSGNLRSEISGRIEIDLVRKQVRVIESYDFEAKMGAEAVKELLDELDLDILEAELGEMMKDSSRHKRAKARKRLEVTRAFKRSGNHPSWMILNTVPVMPPDLRPMVQVDGGRFATSDLNDLYRRLINRNNRLKKLIGQGAPDMIIRNEKRMLQEAVDALIDNGRRGSPVTNPGSDRSLRSLTDLLGGKQGRFRQNLLGKRVDYSGRSVIVVGPQLRLHQCGVPKRMALELFKPFLFKVLEEKGEVTNIKQARKMLERYRDTRDSVWDALEEVIEDKVVLLNRAPTLHRLGIQAFEPVLVEGQSIQLHPLVCEAFNADFDGDQMAIHVPLSAQAQAEARIQMLSSHNLLSPANGEPNVKPSRDIILGIFTLTQLRRDIPGAGTEYGSEQDVLAAFDSGILSLNSPVMLRGKETSPGRLRYVFSSPDEAIMAVERGTIDNQDHVLIRLNGKMYETSAGRVSFRRIVQEALGNQASLVDTLVDLDTTYEKDALKDMVMACFKHLGIEATAGLLDGLKDSGFKLSTTSGITIGIDDIVLPPSKPALLAAADLKLKEIEQNYEFGFMTHEERYKQVVQLWNDTTDEVKNAVFENFSQNYPFNPLWIMSQSGARGNPQQIRQLAGMRGLMARPDGSTIEVPIKASFREGLTVAEYFISTHGARKGGADTALRTADSGYLTRKLVDVAHEVVVRDVDCGSTDYTEIFLGATDDRTGEWRSRKASEIETSIYGRTLTADVTLEDGRVVPSGEMLNLEDVKLIAKQARALESVYVRTPLNCRVKAGVCQKCYGYDLSQAKPVSMGEAVGVVAAESIGEPGTQLTMRTFHTGGVAGGGDITMGLPRVIELFEARKPKTQAVVADRDGLVRIEEEEERYMIKIEADDDQYSAKTATKVPKTLRLIVKDGDRVEAGQAMTRGAVNPHDLLLYKDSGAAQHYLVEEVQRVYRSQGVKVHDKHIEIIVRQMLRWVEVIDGGSTELLEGQTVERWEVDQANDALTEGQTPSSWKPVLLGITKSSLTTKSWLSAASFQHTTHVLTEASMKGQVDELIGLKENVILGKLIPAGTGLRTVREMQVADERTLEKYGEGSVSPDAVTGTQRYDDTRPTSTPTISFNG</sequence>
<evidence type="ECO:0000313" key="13">
    <source>
        <dbReference type="EMBL" id="ANE43002.1"/>
    </source>
</evidence>
<feature type="binding site" evidence="9">
    <location>
        <position position="1132"/>
    </location>
    <ligand>
        <name>Zn(2+)</name>
        <dbReference type="ChEBI" id="CHEBI:29105"/>
        <label>2</label>
    </ligand>
</feature>
<name>A0A172T7S6_9DEIO</name>
<dbReference type="GO" id="GO:0003899">
    <property type="term" value="F:DNA-directed RNA polymerase activity"/>
    <property type="evidence" value="ECO:0007669"/>
    <property type="project" value="UniProtKB-UniRule"/>
</dbReference>
<dbReference type="HAMAP" id="MF_01322">
    <property type="entry name" value="RNApol_bact_RpoC"/>
    <property type="match status" value="1"/>
</dbReference>
<dbReference type="GO" id="GO:0003677">
    <property type="term" value="F:DNA binding"/>
    <property type="evidence" value="ECO:0007669"/>
    <property type="project" value="UniProtKB-UniRule"/>
</dbReference>
<gene>
    <name evidence="9" type="primary">rpoC</name>
    <name evidence="13" type="ORF">SU48_03560</name>
</gene>
<keyword evidence="4 9" id="KW-0479">Metal-binding</keyword>
<dbReference type="Gene3D" id="1.10.150.390">
    <property type="match status" value="1"/>
</dbReference>
<dbReference type="KEGG" id="dpu:SU48_03560"/>
<dbReference type="Gene3D" id="1.10.132.30">
    <property type="match status" value="1"/>
</dbReference>
<dbReference type="InterPro" id="IPR007080">
    <property type="entry name" value="RNA_pol_Rpb1_1"/>
</dbReference>
<dbReference type="Gene3D" id="1.10.274.100">
    <property type="entry name" value="RNA polymerase Rpb1, domain 3"/>
    <property type="match status" value="1"/>
</dbReference>
<feature type="compositionally biased region" description="Polar residues" evidence="11">
    <location>
        <begin position="1538"/>
        <end position="1548"/>
    </location>
</feature>
<evidence type="ECO:0000256" key="11">
    <source>
        <dbReference type="SAM" id="MobiDB-lite"/>
    </source>
</evidence>
<reference evidence="13 14" key="1">
    <citation type="submission" date="2015-01" db="EMBL/GenBank/DDBJ databases">
        <title>Deinococcus puniceus/DY1/ whole genome sequencing.</title>
        <authorList>
            <person name="Kim M.K."/>
            <person name="Srinivasan S."/>
            <person name="Lee J.-J."/>
        </authorList>
    </citation>
    <scope>NUCLEOTIDE SEQUENCE [LARGE SCALE GENOMIC DNA]</scope>
    <source>
        <strain evidence="13 14">DY1</strain>
    </source>
</reference>
<comment type="function">
    <text evidence="9 10">DNA-dependent RNA polymerase catalyzes the transcription of DNA into RNA using the four ribonucleoside triphosphates as substrates.</text>
</comment>
<keyword evidence="7 9" id="KW-0804">Transcription</keyword>
<dbReference type="Pfam" id="PF21668">
    <property type="entry name" value="RPOC_hybrid"/>
    <property type="match status" value="1"/>
</dbReference>
<dbReference type="SUPFAM" id="SSF64484">
    <property type="entry name" value="beta and beta-prime subunits of DNA dependent RNA-polymerase"/>
    <property type="match status" value="1"/>
</dbReference>
<dbReference type="InterPro" id="IPR007066">
    <property type="entry name" value="RNA_pol_Rpb1_3"/>
</dbReference>
<dbReference type="InterPro" id="IPR042102">
    <property type="entry name" value="RNA_pol_Rpb1_3_sf"/>
</dbReference>
<evidence type="ECO:0000256" key="7">
    <source>
        <dbReference type="ARBA" id="ARBA00023163"/>
    </source>
</evidence>
<dbReference type="InterPro" id="IPR048566">
    <property type="entry name" value="RpoC_hybrid"/>
</dbReference>
<dbReference type="PATRIC" id="fig|1182568.3.peg.744"/>
<comment type="catalytic activity">
    <reaction evidence="8 9 10">
        <text>RNA(n) + a ribonucleoside 5'-triphosphate = RNA(n+1) + diphosphate</text>
        <dbReference type="Rhea" id="RHEA:21248"/>
        <dbReference type="Rhea" id="RHEA-COMP:14527"/>
        <dbReference type="Rhea" id="RHEA-COMP:17342"/>
        <dbReference type="ChEBI" id="CHEBI:33019"/>
        <dbReference type="ChEBI" id="CHEBI:61557"/>
        <dbReference type="ChEBI" id="CHEBI:140395"/>
        <dbReference type="EC" id="2.7.7.6"/>
    </reaction>
</comment>